<accession>A0A3B0NBA6</accession>
<dbReference type="EMBL" id="UIVS01000004">
    <property type="protein sequence ID" value="SVP95647.1"/>
    <property type="molecule type" value="Genomic_DNA"/>
</dbReference>
<dbReference type="VEuPathDB" id="PiroplasmaDB:TA10750"/>
<evidence type="ECO:0000313" key="2">
    <source>
        <dbReference type="EMBL" id="SVP95647.1"/>
    </source>
</evidence>
<organism evidence="1">
    <name type="scientific">Theileria annulata</name>
    <dbReference type="NCBI Taxonomy" id="5874"/>
    <lineage>
        <taxon>Eukaryota</taxon>
        <taxon>Sar</taxon>
        <taxon>Alveolata</taxon>
        <taxon>Apicomplexa</taxon>
        <taxon>Aconoidasida</taxon>
        <taxon>Piroplasmida</taxon>
        <taxon>Theileriidae</taxon>
        <taxon>Theileria</taxon>
    </lineage>
</organism>
<proteinExistence type="predicted"/>
<dbReference type="EMBL" id="UIVT01000004">
    <property type="protein sequence ID" value="SVP95109.1"/>
    <property type="molecule type" value="Genomic_DNA"/>
</dbReference>
<protein>
    <submittedName>
        <fullName evidence="1">Uncharacterized protein</fullName>
    </submittedName>
</protein>
<sequence>MYYSILSEKFDGRILLDFTINKPLDSHGDLFYNLLLKDKLYNSIVNVRDNKTSLKNLSHLIYLFPWSIQHKFLPPTINSNIYESNLENGLTVPNKEKNLLKKELANYIKGFKRLGMISSDLLNLRLIGFTSRNNLVYSRVRELCMSGVEVKLEFKHFTTEWDFYLHKVCINYYINS</sequence>
<name>A0A3B0NBA6_THEAN</name>
<gene>
    <name evidence="1" type="ORF">TAT_000381300</name>
    <name evidence="2" type="ORF">TAV_000381200</name>
</gene>
<evidence type="ECO:0000313" key="1">
    <source>
        <dbReference type="EMBL" id="SVP95109.1"/>
    </source>
</evidence>
<dbReference type="AlphaFoldDB" id="A0A3B0NBA6"/>
<reference evidence="1" key="1">
    <citation type="submission" date="2018-07" db="EMBL/GenBank/DDBJ databases">
        <authorList>
            <person name="Quirk P.G."/>
            <person name="Krulwich T.A."/>
        </authorList>
    </citation>
    <scope>NUCLEOTIDE SEQUENCE</scope>
    <source>
        <strain evidence="1">Anand</strain>
    </source>
</reference>